<feature type="transmembrane region" description="Helical" evidence="8">
    <location>
        <begin position="306"/>
        <end position="327"/>
    </location>
</feature>
<dbReference type="PROSITE" id="PS01348">
    <property type="entry name" value="MRAY_2"/>
    <property type="match status" value="1"/>
</dbReference>
<dbReference type="Pfam" id="PF00953">
    <property type="entry name" value="Glycos_transf_4"/>
    <property type="match status" value="1"/>
</dbReference>
<keyword evidence="7" id="KW-0460">Magnesium</keyword>
<keyword evidence="6 8" id="KW-0472">Membrane</keyword>
<dbReference type="AlphaFoldDB" id="A0A5C1QK93"/>
<evidence type="ECO:0000256" key="5">
    <source>
        <dbReference type="ARBA" id="ARBA00022989"/>
    </source>
</evidence>
<feature type="binding site" evidence="7">
    <location>
        <position position="231"/>
    </location>
    <ligand>
        <name>Mg(2+)</name>
        <dbReference type="ChEBI" id="CHEBI:18420"/>
    </ligand>
</feature>
<keyword evidence="2" id="KW-1003">Cell membrane</keyword>
<name>A0A5C1QK93_9SPIO</name>
<dbReference type="GO" id="GO:0016780">
    <property type="term" value="F:phosphotransferase activity, for other substituted phosphate groups"/>
    <property type="evidence" value="ECO:0007669"/>
    <property type="project" value="InterPro"/>
</dbReference>
<dbReference type="PANTHER" id="PTHR22926:SF3">
    <property type="entry name" value="UNDECAPRENYL-PHOSPHATE ALPHA-N-ACETYLGLUCOSAMINYL 1-PHOSPHATE TRANSFERASE"/>
    <property type="match status" value="1"/>
</dbReference>
<feature type="transmembrane region" description="Helical" evidence="8">
    <location>
        <begin position="93"/>
        <end position="112"/>
    </location>
</feature>
<feature type="transmembrane region" description="Helical" evidence="8">
    <location>
        <begin position="6"/>
        <end position="30"/>
    </location>
</feature>
<keyword evidence="10" id="KW-1185">Reference proteome</keyword>
<feature type="transmembrane region" description="Helical" evidence="8">
    <location>
        <begin position="124"/>
        <end position="147"/>
    </location>
</feature>
<accession>A0A5C1QK93</accession>
<dbReference type="PANTHER" id="PTHR22926">
    <property type="entry name" value="PHOSPHO-N-ACETYLMURAMOYL-PENTAPEPTIDE-TRANSFERASE"/>
    <property type="match status" value="1"/>
</dbReference>
<feature type="transmembrane region" description="Helical" evidence="8">
    <location>
        <begin position="179"/>
        <end position="197"/>
    </location>
</feature>
<feature type="transmembrane region" description="Helical" evidence="8">
    <location>
        <begin position="256"/>
        <end position="275"/>
    </location>
</feature>
<organism evidence="9 10">
    <name type="scientific">Oceanispirochaeta crateris</name>
    <dbReference type="NCBI Taxonomy" id="2518645"/>
    <lineage>
        <taxon>Bacteria</taxon>
        <taxon>Pseudomonadati</taxon>
        <taxon>Spirochaetota</taxon>
        <taxon>Spirochaetia</taxon>
        <taxon>Spirochaetales</taxon>
        <taxon>Spirochaetaceae</taxon>
        <taxon>Oceanispirochaeta</taxon>
    </lineage>
</organism>
<dbReference type="GO" id="GO:0071555">
    <property type="term" value="P:cell wall organization"/>
    <property type="evidence" value="ECO:0007669"/>
    <property type="project" value="TreeGrafter"/>
</dbReference>
<dbReference type="EMBL" id="CP036150">
    <property type="protein sequence ID" value="QEN07014.1"/>
    <property type="molecule type" value="Genomic_DNA"/>
</dbReference>
<evidence type="ECO:0000256" key="1">
    <source>
        <dbReference type="ARBA" id="ARBA00004651"/>
    </source>
</evidence>
<gene>
    <name evidence="9" type="ORF">EXM22_03060</name>
</gene>
<evidence type="ECO:0000313" key="10">
    <source>
        <dbReference type="Proteomes" id="UP000324209"/>
    </source>
</evidence>
<sequence length="359" mass="39625">MEIKNLLLAFTATALAFLFNLYIIPGLIHLSHKKNWYDDAHDERKIHTGLISRLGGIGILASLVIASVITSLVTSKLLHSSVLFRLSPHHNPLLILLGVILIFIIGLLDDFTDMKARKKLLGQVLAALLVILGGAGIRFFTIPFWGITLNLSWFGPLLTLFWLVGMTNAINLIDGLDGLSAGISSIACFIYGIAFLISGDIMLSIISFTLLGSLMGYLFYNFPPAKIFMGDSGSLSLGFILALLPLLGSPESGDSLVMPVVMLFIPIADVLAAMLRRRRKGMHFFSPDKEHMHHKLLDLKLDARQILSIIIGLQIVAGFAVLLFLLVKGPLRYVSILIALLLVVTLFLYLHWDRHYKKS</sequence>
<keyword evidence="7" id="KW-0479">Metal-binding</keyword>
<evidence type="ECO:0000256" key="4">
    <source>
        <dbReference type="ARBA" id="ARBA00022692"/>
    </source>
</evidence>
<evidence type="ECO:0000313" key="9">
    <source>
        <dbReference type="EMBL" id="QEN07014.1"/>
    </source>
</evidence>
<protein>
    <submittedName>
        <fullName evidence="9">Undecaprenyl/decaprenyl-phosphate alpha-N-acetylglucosaminyl 1-phosphate transferase</fullName>
    </submittedName>
</protein>
<feature type="binding site" evidence="7">
    <location>
        <position position="171"/>
    </location>
    <ligand>
        <name>Mg(2+)</name>
        <dbReference type="ChEBI" id="CHEBI:18420"/>
    </ligand>
</feature>
<keyword evidence="4 8" id="KW-0812">Transmembrane</keyword>
<feature type="transmembrane region" description="Helical" evidence="8">
    <location>
        <begin position="333"/>
        <end position="352"/>
    </location>
</feature>
<evidence type="ECO:0000256" key="2">
    <source>
        <dbReference type="ARBA" id="ARBA00022475"/>
    </source>
</evidence>
<dbReference type="GO" id="GO:0009103">
    <property type="term" value="P:lipopolysaccharide biosynthetic process"/>
    <property type="evidence" value="ECO:0007669"/>
    <property type="project" value="TreeGrafter"/>
</dbReference>
<dbReference type="OrthoDB" id="9783652at2"/>
<proteinExistence type="predicted"/>
<evidence type="ECO:0000256" key="8">
    <source>
        <dbReference type="SAM" id="Phobius"/>
    </source>
</evidence>
<evidence type="ECO:0000256" key="3">
    <source>
        <dbReference type="ARBA" id="ARBA00022679"/>
    </source>
</evidence>
<comment type="cofactor">
    <cofactor evidence="7">
        <name>Mg(2+)</name>
        <dbReference type="ChEBI" id="CHEBI:18420"/>
    </cofactor>
</comment>
<evidence type="ECO:0000256" key="7">
    <source>
        <dbReference type="PIRSR" id="PIRSR600715-1"/>
    </source>
</evidence>
<dbReference type="RefSeq" id="WP_149485096.1">
    <property type="nucleotide sequence ID" value="NZ_CP036150.1"/>
</dbReference>
<dbReference type="InterPro" id="IPR018480">
    <property type="entry name" value="PNAcMuramoyl-5peptid_Trfase_CS"/>
</dbReference>
<dbReference type="GO" id="GO:0046872">
    <property type="term" value="F:metal ion binding"/>
    <property type="evidence" value="ECO:0007669"/>
    <property type="project" value="UniProtKB-KW"/>
</dbReference>
<dbReference type="InterPro" id="IPR000715">
    <property type="entry name" value="Glycosyl_transferase_4"/>
</dbReference>
<evidence type="ECO:0000256" key="6">
    <source>
        <dbReference type="ARBA" id="ARBA00023136"/>
    </source>
</evidence>
<dbReference type="KEGG" id="ock:EXM22_03060"/>
<dbReference type="CDD" id="cd06853">
    <property type="entry name" value="GT_WecA_like"/>
    <property type="match status" value="1"/>
</dbReference>
<dbReference type="Proteomes" id="UP000324209">
    <property type="component" value="Chromosome"/>
</dbReference>
<keyword evidence="3 9" id="KW-0808">Transferase</keyword>
<feature type="transmembrane region" description="Helical" evidence="8">
    <location>
        <begin position="153"/>
        <end position="172"/>
    </location>
</feature>
<feature type="transmembrane region" description="Helical" evidence="8">
    <location>
        <begin position="203"/>
        <end position="220"/>
    </location>
</feature>
<dbReference type="GO" id="GO:0005886">
    <property type="term" value="C:plasma membrane"/>
    <property type="evidence" value="ECO:0007669"/>
    <property type="project" value="UniProtKB-SubCell"/>
</dbReference>
<reference evidence="9 10" key="1">
    <citation type="submission" date="2019-02" db="EMBL/GenBank/DDBJ databases">
        <title>Complete Genome Sequence and Methylome Analysis of free living Spirochaetas.</title>
        <authorList>
            <person name="Fomenkov A."/>
            <person name="Dubinina G."/>
            <person name="Leshcheva N."/>
            <person name="Mikheeva N."/>
            <person name="Grabovich M."/>
            <person name="Vincze T."/>
            <person name="Roberts R.J."/>
        </authorList>
    </citation>
    <scope>NUCLEOTIDE SEQUENCE [LARGE SCALE GENOMIC DNA]</scope>
    <source>
        <strain evidence="9 10">K2</strain>
    </source>
</reference>
<feature type="transmembrane region" description="Helical" evidence="8">
    <location>
        <begin position="232"/>
        <end position="250"/>
    </location>
</feature>
<keyword evidence="5 8" id="KW-1133">Transmembrane helix</keyword>
<dbReference type="GO" id="GO:0044038">
    <property type="term" value="P:cell wall macromolecule biosynthetic process"/>
    <property type="evidence" value="ECO:0007669"/>
    <property type="project" value="TreeGrafter"/>
</dbReference>
<feature type="transmembrane region" description="Helical" evidence="8">
    <location>
        <begin position="50"/>
        <end position="73"/>
    </location>
</feature>
<comment type="subcellular location">
    <subcellularLocation>
        <location evidence="1">Cell membrane</location>
        <topology evidence="1">Multi-pass membrane protein</topology>
    </subcellularLocation>
</comment>